<dbReference type="RefSeq" id="WP_272461900.1">
    <property type="nucleotide sequence ID" value="NZ_JAPFQL010000031.1"/>
</dbReference>
<evidence type="ECO:0000313" key="1">
    <source>
        <dbReference type="EMBL" id="MDC5697322.1"/>
    </source>
</evidence>
<dbReference type="EMBL" id="JAPFQL010000031">
    <property type="protein sequence ID" value="MDC5697322.1"/>
    <property type="molecule type" value="Genomic_DNA"/>
</dbReference>
<accession>A0ABT5GGS4</accession>
<gene>
    <name evidence="1" type="ORF">OO014_08640</name>
</gene>
<evidence type="ECO:0000313" key="2">
    <source>
        <dbReference type="Proteomes" id="UP001150259"/>
    </source>
</evidence>
<reference evidence="1 2" key="1">
    <citation type="submission" date="2022-11" db="EMBL/GenBank/DDBJ databases">
        <title>Anaerobic phenanthrene biodegradation by a DNRA strain PheN6.</title>
        <authorList>
            <person name="Zhang Z."/>
        </authorList>
    </citation>
    <scope>NUCLEOTIDE SEQUENCE [LARGE SCALE GENOMIC DNA]</scope>
    <source>
        <strain evidence="1 2">PheN6</strain>
    </source>
</reference>
<keyword evidence="2" id="KW-1185">Reference proteome</keyword>
<organism evidence="1 2">
    <name type="scientific">Intrasporangium calvum</name>
    <dbReference type="NCBI Taxonomy" id="53358"/>
    <lineage>
        <taxon>Bacteria</taxon>
        <taxon>Bacillati</taxon>
        <taxon>Actinomycetota</taxon>
        <taxon>Actinomycetes</taxon>
        <taxon>Micrococcales</taxon>
        <taxon>Intrasporangiaceae</taxon>
        <taxon>Intrasporangium</taxon>
    </lineage>
</organism>
<comment type="caution">
    <text evidence="1">The sequence shown here is derived from an EMBL/GenBank/DDBJ whole genome shotgun (WGS) entry which is preliminary data.</text>
</comment>
<protein>
    <submittedName>
        <fullName evidence="1">Uncharacterized protein</fullName>
    </submittedName>
</protein>
<sequence length="50" mass="5313">MVLTAAPAGAGQPRSYHTITSGHGFAFLETTTDCERTEAAEFYPCFGFPG</sequence>
<dbReference type="Proteomes" id="UP001150259">
    <property type="component" value="Unassembled WGS sequence"/>
</dbReference>
<name>A0ABT5GGS4_9MICO</name>
<proteinExistence type="predicted"/>